<keyword evidence="1" id="KW-1133">Transmembrane helix</keyword>
<dbReference type="AlphaFoldDB" id="A0A923PPS0"/>
<accession>A0A923PPS0</accession>
<gene>
    <name evidence="2" type="ORF">H9S92_19270</name>
</gene>
<feature type="transmembrane region" description="Helical" evidence="1">
    <location>
        <begin position="20"/>
        <end position="43"/>
    </location>
</feature>
<proteinExistence type="predicted"/>
<sequence>MKLRYSYHSEPAARPRARWVHFLLFSGAFLLLVAAGQQFFLFFTDWHASDQEHSYWFLLLGIVYLLLGAVLAWWGYLLFKARRNDFERYVRIDDTSITWQLYQPDGVQRMALKDLVKAEQLNVRELQLTRTDGSTLVLPIYLVDGAAKQEELLATLRTVMAG</sequence>
<keyword evidence="1" id="KW-0812">Transmembrane</keyword>
<organism evidence="2 3">
    <name type="scientific">Neolewinella lacunae</name>
    <dbReference type="NCBI Taxonomy" id="1517758"/>
    <lineage>
        <taxon>Bacteria</taxon>
        <taxon>Pseudomonadati</taxon>
        <taxon>Bacteroidota</taxon>
        <taxon>Saprospiria</taxon>
        <taxon>Saprospirales</taxon>
        <taxon>Lewinellaceae</taxon>
        <taxon>Neolewinella</taxon>
    </lineage>
</organism>
<comment type="caution">
    <text evidence="2">The sequence shown here is derived from an EMBL/GenBank/DDBJ whole genome shotgun (WGS) entry which is preliminary data.</text>
</comment>
<evidence type="ECO:0000313" key="2">
    <source>
        <dbReference type="EMBL" id="MBC6996320.1"/>
    </source>
</evidence>
<dbReference type="EMBL" id="JACSIT010000152">
    <property type="protein sequence ID" value="MBC6996320.1"/>
    <property type="molecule type" value="Genomic_DNA"/>
</dbReference>
<evidence type="ECO:0000313" key="3">
    <source>
        <dbReference type="Proteomes" id="UP000650081"/>
    </source>
</evidence>
<dbReference type="Proteomes" id="UP000650081">
    <property type="component" value="Unassembled WGS sequence"/>
</dbReference>
<name>A0A923PPS0_9BACT</name>
<evidence type="ECO:0000256" key="1">
    <source>
        <dbReference type="SAM" id="Phobius"/>
    </source>
</evidence>
<keyword evidence="1" id="KW-0472">Membrane</keyword>
<keyword evidence="3" id="KW-1185">Reference proteome</keyword>
<feature type="transmembrane region" description="Helical" evidence="1">
    <location>
        <begin position="55"/>
        <end position="79"/>
    </location>
</feature>
<protein>
    <submittedName>
        <fullName evidence="2">Uncharacterized protein</fullName>
    </submittedName>
</protein>
<reference evidence="2" key="1">
    <citation type="submission" date="2020-08" db="EMBL/GenBank/DDBJ databases">
        <title>Lewinella bacteria from marine environments.</title>
        <authorList>
            <person name="Zhong Y."/>
        </authorList>
    </citation>
    <scope>NUCLEOTIDE SEQUENCE</scope>
    <source>
        <strain evidence="2">KCTC 42187</strain>
    </source>
</reference>
<dbReference type="RefSeq" id="WP_187468331.1">
    <property type="nucleotide sequence ID" value="NZ_JACSIT010000152.1"/>
</dbReference>